<gene>
    <name evidence="1" type="ORF">QFC20_002897</name>
</gene>
<name>A0ACC2WGN3_9TREE</name>
<organism evidence="1 2">
    <name type="scientific">Naganishia adeliensis</name>
    <dbReference type="NCBI Taxonomy" id="92952"/>
    <lineage>
        <taxon>Eukaryota</taxon>
        <taxon>Fungi</taxon>
        <taxon>Dikarya</taxon>
        <taxon>Basidiomycota</taxon>
        <taxon>Agaricomycotina</taxon>
        <taxon>Tremellomycetes</taxon>
        <taxon>Filobasidiales</taxon>
        <taxon>Filobasidiaceae</taxon>
        <taxon>Naganishia</taxon>
    </lineage>
</organism>
<sequence length="502" mass="55053">MVATRSKTRTSTGAEDNQPKIDDALENATTGRKRRSSKATKTDGDAGASKKGPKTKKRKTEETSGEKNDEGEVEKQDDGKEVIVLENANDAGAVGEKNRADASDEEHSTEAAQDVEQVEKDEKDENHDMAIDSSRVDLDNHVESANEEKAADAAEPAKEENTDDVNGQEESTTEKAAEEEKTENTADEEEPEEKATGATDTQEVKEAEKELVQHDNVTEYGTIHFLYKPKVETLHPSSVDDVQRLHIILQPHKQDDPSGKPVLSRMLHIGRKVLPAAGKGRRQPFWAFVSAVAEDVGELHDALKESKNDTKTRGVRTTGADRLIASGPYCIVSQPANSSGSNPDRRTSFLCYATTLPREPGEVQKAFNIDAEGSFTISVKNPSFGDPPRAGLKEKAEYPEELQSQMGSLRWHAVDPPTYLDYPNAELLFIASHGDDIAHDAGEAIAHELEKIADEGDVTDAPEDEIYKIEHSIQKSIYDMLKARGTKNVVEGEESLIEGTWV</sequence>
<accession>A0ACC2WGN3</accession>
<dbReference type="EMBL" id="JASBWS010000023">
    <property type="protein sequence ID" value="KAJ9110568.1"/>
    <property type="molecule type" value="Genomic_DNA"/>
</dbReference>
<proteinExistence type="predicted"/>
<keyword evidence="2" id="KW-1185">Reference proteome</keyword>
<evidence type="ECO:0000313" key="1">
    <source>
        <dbReference type="EMBL" id="KAJ9110568.1"/>
    </source>
</evidence>
<dbReference type="Proteomes" id="UP001230649">
    <property type="component" value="Unassembled WGS sequence"/>
</dbReference>
<evidence type="ECO:0000313" key="2">
    <source>
        <dbReference type="Proteomes" id="UP001230649"/>
    </source>
</evidence>
<comment type="caution">
    <text evidence="1">The sequence shown here is derived from an EMBL/GenBank/DDBJ whole genome shotgun (WGS) entry which is preliminary data.</text>
</comment>
<protein>
    <submittedName>
        <fullName evidence="1">Uncharacterized protein</fullName>
    </submittedName>
</protein>
<reference evidence="1" key="1">
    <citation type="submission" date="2023-04" db="EMBL/GenBank/DDBJ databases">
        <title>Draft Genome sequencing of Naganishia species isolated from polar environments using Oxford Nanopore Technology.</title>
        <authorList>
            <person name="Leo P."/>
            <person name="Venkateswaran K."/>
        </authorList>
    </citation>
    <scope>NUCLEOTIDE SEQUENCE</scope>
    <source>
        <strain evidence="1">MNA-CCFEE 5262</strain>
    </source>
</reference>